<protein>
    <submittedName>
        <fullName evidence="1">Uncharacterized protein</fullName>
    </submittedName>
</protein>
<dbReference type="AlphaFoldDB" id="F0SDK0"/>
<organism evidence="1 2">
    <name type="scientific">Pseudopedobacter saltans (strain ATCC 51119 / DSM 12145 / JCM 21818 / CCUG 39354 / LMG 10337 / NBRC 100064 / NCIMB 13643)</name>
    <name type="common">Pedobacter saltans</name>
    <dbReference type="NCBI Taxonomy" id="762903"/>
    <lineage>
        <taxon>Bacteria</taxon>
        <taxon>Pseudomonadati</taxon>
        <taxon>Bacteroidota</taxon>
        <taxon>Sphingobacteriia</taxon>
        <taxon>Sphingobacteriales</taxon>
        <taxon>Sphingobacteriaceae</taxon>
        <taxon>Pseudopedobacter</taxon>
    </lineage>
</organism>
<name>F0SDK0_PSESL</name>
<dbReference type="STRING" id="762903.Pedsa_0141"/>
<accession>F0SDK0</accession>
<dbReference type="KEGG" id="psn:Pedsa_0141"/>
<sequence>MRRILFVSFLGLFFLILFKGNHTIKRTIQIIGASLKTEKVLPSISKAGDIKQSEDLLFIEDYDVNFHFEQEYTFLSLGLLASLSAFYNLLDNDEETEGLPNRIHLNLTANPKYITHRVLRI</sequence>
<evidence type="ECO:0000313" key="2">
    <source>
        <dbReference type="Proteomes" id="UP000000310"/>
    </source>
</evidence>
<proteinExistence type="predicted"/>
<keyword evidence="2" id="KW-1185">Reference proteome</keyword>
<dbReference type="Proteomes" id="UP000000310">
    <property type="component" value="Chromosome"/>
</dbReference>
<dbReference type="EMBL" id="CP002545">
    <property type="protein sequence ID" value="ADY50727.1"/>
    <property type="molecule type" value="Genomic_DNA"/>
</dbReference>
<reference evidence="2" key="2">
    <citation type="submission" date="2011-02" db="EMBL/GenBank/DDBJ databases">
        <title>The complete genome of Pedobacter saltans DSM 12145.</title>
        <authorList>
            <consortium name="US DOE Joint Genome Institute (JGI-PGF)"/>
            <person name="Lucas S."/>
            <person name="Copeland A."/>
            <person name="Lapidus A."/>
            <person name="Bruce D."/>
            <person name="Goodwin L."/>
            <person name="Pitluck S."/>
            <person name="Kyrpides N."/>
            <person name="Mavromatis K."/>
            <person name="Pagani I."/>
            <person name="Ivanova N."/>
            <person name="Ovchinnikova G."/>
            <person name="Lu M."/>
            <person name="Detter J.C."/>
            <person name="Han C."/>
            <person name="Land M."/>
            <person name="Hauser L."/>
            <person name="Markowitz V."/>
            <person name="Cheng J.-F."/>
            <person name="Hugenholtz P."/>
            <person name="Woyke T."/>
            <person name="Wu D."/>
            <person name="Tindall B."/>
            <person name="Pomrenke H.G."/>
            <person name="Brambilla E."/>
            <person name="Klenk H.-P."/>
            <person name="Eisen J.A."/>
        </authorList>
    </citation>
    <scope>NUCLEOTIDE SEQUENCE [LARGE SCALE GENOMIC DNA]</scope>
    <source>
        <strain evidence="2">ATCC 51119 / DSM 12145 / JCM 21818 / LMG 10337 / NBRC 100064 / NCIMB 13643</strain>
    </source>
</reference>
<gene>
    <name evidence="1" type="ordered locus">Pedsa_0141</name>
</gene>
<dbReference type="HOGENOM" id="CLU_2036014_0_0_10"/>
<dbReference type="RefSeq" id="WP_013631230.1">
    <property type="nucleotide sequence ID" value="NC_015177.1"/>
</dbReference>
<reference evidence="1 2" key="1">
    <citation type="journal article" date="2011" name="Stand. Genomic Sci.">
        <title>Complete genome sequence of the gliding, heparinolytic Pedobacter saltans type strain (113).</title>
        <authorList>
            <person name="Liolios K."/>
            <person name="Sikorski J."/>
            <person name="Lu M."/>
            <person name="Nolan M."/>
            <person name="Lapidus A."/>
            <person name="Lucas S."/>
            <person name="Hammon N."/>
            <person name="Deshpande S."/>
            <person name="Cheng J.F."/>
            <person name="Tapia R."/>
            <person name="Han C."/>
            <person name="Goodwin L."/>
            <person name="Pitluck S."/>
            <person name="Huntemann M."/>
            <person name="Ivanova N."/>
            <person name="Pagani I."/>
            <person name="Mavromatis K."/>
            <person name="Ovchinikova G."/>
            <person name="Pati A."/>
            <person name="Chen A."/>
            <person name="Palaniappan K."/>
            <person name="Land M."/>
            <person name="Hauser L."/>
            <person name="Brambilla E.M."/>
            <person name="Kotsyurbenko O."/>
            <person name="Rohde M."/>
            <person name="Tindall B.J."/>
            <person name="Abt B."/>
            <person name="Goker M."/>
            <person name="Detter J.C."/>
            <person name="Woyke T."/>
            <person name="Bristow J."/>
            <person name="Eisen J.A."/>
            <person name="Markowitz V."/>
            <person name="Hugenholtz P."/>
            <person name="Klenk H.P."/>
            <person name="Kyrpides N.C."/>
        </authorList>
    </citation>
    <scope>NUCLEOTIDE SEQUENCE [LARGE SCALE GENOMIC DNA]</scope>
    <source>
        <strain evidence="2">ATCC 51119 / DSM 12145 / JCM 21818 / LMG 10337 / NBRC 100064 / NCIMB 13643</strain>
    </source>
</reference>
<evidence type="ECO:0000313" key="1">
    <source>
        <dbReference type="EMBL" id="ADY50727.1"/>
    </source>
</evidence>